<feature type="compositionally biased region" description="Polar residues" evidence="2">
    <location>
        <begin position="1075"/>
        <end position="1092"/>
    </location>
</feature>
<gene>
    <name evidence="4" type="ORF">NEOLEDRAFT_1174229</name>
</gene>
<reference evidence="4 5" key="1">
    <citation type="journal article" date="2016" name="Mol. Biol. Evol.">
        <title>Comparative Genomics of Early-Diverging Mushroom-Forming Fungi Provides Insights into the Origins of Lignocellulose Decay Capabilities.</title>
        <authorList>
            <person name="Nagy L.G."/>
            <person name="Riley R."/>
            <person name="Tritt A."/>
            <person name="Adam C."/>
            <person name="Daum C."/>
            <person name="Floudas D."/>
            <person name="Sun H."/>
            <person name="Yadav J.S."/>
            <person name="Pangilinan J."/>
            <person name="Larsson K.H."/>
            <person name="Matsuura K."/>
            <person name="Barry K."/>
            <person name="Labutti K."/>
            <person name="Kuo R."/>
            <person name="Ohm R.A."/>
            <person name="Bhattacharya S.S."/>
            <person name="Shirouzu T."/>
            <person name="Yoshinaga Y."/>
            <person name="Martin F.M."/>
            <person name="Grigoriev I.V."/>
            <person name="Hibbett D.S."/>
        </authorList>
    </citation>
    <scope>NUCLEOTIDE SEQUENCE [LARGE SCALE GENOMIC DNA]</scope>
    <source>
        <strain evidence="4 5">HHB14362 ss-1</strain>
    </source>
</reference>
<proteinExistence type="predicted"/>
<evidence type="ECO:0000259" key="3">
    <source>
        <dbReference type="PROSITE" id="PS50102"/>
    </source>
</evidence>
<dbReference type="Gene3D" id="3.30.70.330">
    <property type="match status" value="2"/>
</dbReference>
<feature type="region of interest" description="Disordered" evidence="2">
    <location>
        <begin position="839"/>
        <end position="862"/>
    </location>
</feature>
<dbReference type="STRING" id="1314782.A0A165W9C3"/>
<accession>A0A165W9C3</accession>
<evidence type="ECO:0000256" key="1">
    <source>
        <dbReference type="PROSITE-ProRule" id="PRU00176"/>
    </source>
</evidence>
<feature type="compositionally biased region" description="Polar residues" evidence="2">
    <location>
        <begin position="924"/>
        <end position="942"/>
    </location>
</feature>
<keyword evidence="5" id="KW-1185">Reference proteome</keyword>
<dbReference type="SUPFAM" id="SSF54928">
    <property type="entry name" value="RNA-binding domain, RBD"/>
    <property type="match status" value="2"/>
</dbReference>
<feature type="region of interest" description="Disordered" evidence="2">
    <location>
        <begin position="1"/>
        <end position="57"/>
    </location>
</feature>
<dbReference type="EMBL" id="KV425551">
    <property type="protein sequence ID" value="KZT30864.1"/>
    <property type="molecule type" value="Genomic_DNA"/>
</dbReference>
<feature type="compositionally biased region" description="Polar residues" evidence="2">
    <location>
        <begin position="976"/>
        <end position="996"/>
    </location>
</feature>
<name>A0A165W9C3_9AGAM</name>
<sequence length="1121" mass="121703">MPHKQTAKPRAWGTRFDSLDSSPPSSPPSQDTPAFGTDTKDQTPESPTIRKKEDRMPHDASVFVGSLPTHVEHQELTGLLSEHLSQYAEVKNIKVVRDSKGGVCAFVQCEDAAAAARLIHTLQTTPCEPFMGRTLRFEPARAFRTLLISFRAPIQLVPSGAEDDFAASAAYQESLGVQLDLPVAIRFWRPRGAKYVSVLYNDEACQFDAHIARSGMVNHDSGANDAFAGAGVFLCPIKFDKEAILKIASAFGKVEQFSPYSPPTDRFDATIGSYPFPHDAPRASSMDTGCWQVKWGHRDDCVNALMTLRRIPFLTVTWAHQPSSSVQDHQQVLGSPTIYHSTRSAASGLFLAGATYPLYVQLSHYTTQMPGYERQDCRKVNSNEYQRQGECGYASTAFGGGRLRTVTESSGGTVLSSPLSRRPVITGLGGLESSPGMEFLKQDGARKIDWSETEFPPLGEQAASTTNRDDSNVQGSNSCDGRSNRLPPTPRGLGHPLSQVVEAPETPTRRDAYSDTDTSVPPTPDFVTSPITPRTPGFSVLHTPVSHDNSLGEVEHEASHHDAPYGGPEARKFTGESGGMQVKNGFERHREVDPTTIFIGGLEMFGPNAWDEQRVRTVFERFGGIEDVRVVKPLNKRSAFAFVRFDNTEAPARAVAEEHNRIYDGRQIRVQLRDNNSHRNSSTFKYGRGGRMKGYQCGARPGFGSSGILGLDLGKDRFNEPRRDEELGRGPMNMPSHAVDRDTSGATVASAELQFPSISCSTSDTANTEGSSVDSLVRSEKPPMSPPPSSVGSSVSSAVPVTPYPVAPIGYYPGPWMSGFGQPWHYPVPYMTGYTAPPPSGAQTPHSYPGTPGSSDASGPTAQPSWMGMYRPFIPYAPYPVQHEITQAQFPAGQPPLRPTGFVQNEHGMLVPVYQPEALGQYMSNGRDSNPSLATSTSSDGQATALHWPQPTPPVMCPQPGFLLPVPGVPGHGQSVGPSSWPTQPTNGWSSGQQSHPVVPVAEGTISGGPPGIHPIRGPHSQPTMTYGSQPLYFQQHGGYAPGHQKRQPRRGNQFINGRNHSRRSSPDRFARSAGPTNNTLEHSRLGQNHVPSINPDLAVPQTTMQMNGEWSRWANGGSQV</sequence>
<evidence type="ECO:0000256" key="2">
    <source>
        <dbReference type="SAM" id="MobiDB-lite"/>
    </source>
</evidence>
<protein>
    <recommendedName>
        <fullName evidence="3">RRM domain-containing protein</fullName>
    </recommendedName>
</protein>
<feature type="region of interest" description="Disordered" evidence="2">
    <location>
        <begin position="924"/>
        <end position="946"/>
    </location>
</feature>
<dbReference type="InterPro" id="IPR050907">
    <property type="entry name" value="SRSF"/>
</dbReference>
<evidence type="ECO:0000313" key="4">
    <source>
        <dbReference type="EMBL" id="KZT30864.1"/>
    </source>
</evidence>
<dbReference type="GO" id="GO:0003723">
    <property type="term" value="F:RNA binding"/>
    <property type="evidence" value="ECO:0007669"/>
    <property type="project" value="UniProtKB-UniRule"/>
</dbReference>
<feature type="region of interest" description="Disordered" evidence="2">
    <location>
        <begin position="972"/>
        <end position="996"/>
    </location>
</feature>
<feature type="compositionally biased region" description="Basic and acidic residues" evidence="2">
    <location>
        <begin position="38"/>
        <end position="57"/>
    </location>
</feature>
<dbReference type="AlphaFoldDB" id="A0A165W9C3"/>
<dbReference type="InterPro" id="IPR000504">
    <property type="entry name" value="RRM_dom"/>
</dbReference>
<dbReference type="SMART" id="SM00360">
    <property type="entry name" value="RRM"/>
    <property type="match status" value="2"/>
</dbReference>
<feature type="compositionally biased region" description="Polar residues" evidence="2">
    <location>
        <begin position="841"/>
        <end position="862"/>
    </location>
</feature>
<feature type="compositionally biased region" description="Polar residues" evidence="2">
    <location>
        <begin position="462"/>
        <end position="481"/>
    </location>
</feature>
<feature type="compositionally biased region" description="Polar residues" evidence="2">
    <location>
        <begin position="759"/>
        <end position="774"/>
    </location>
</feature>
<evidence type="ECO:0000313" key="5">
    <source>
        <dbReference type="Proteomes" id="UP000076761"/>
    </source>
</evidence>
<dbReference type="PROSITE" id="PS50102">
    <property type="entry name" value="RRM"/>
    <property type="match status" value="2"/>
</dbReference>
<feature type="region of interest" description="Disordered" evidence="2">
    <location>
        <begin position="458"/>
        <end position="531"/>
    </location>
</feature>
<organism evidence="4 5">
    <name type="scientific">Neolentinus lepideus HHB14362 ss-1</name>
    <dbReference type="NCBI Taxonomy" id="1314782"/>
    <lineage>
        <taxon>Eukaryota</taxon>
        <taxon>Fungi</taxon>
        <taxon>Dikarya</taxon>
        <taxon>Basidiomycota</taxon>
        <taxon>Agaricomycotina</taxon>
        <taxon>Agaricomycetes</taxon>
        <taxon>Gloeophyllales</taxon>
        <taxon>Gloeophyllaceae</taxon>
        <taxon>Neolentinus</taxon>
    </lineage>
</organism>
<dbReference type="Proteomes" id="UP000076761">
    <property type="component" value="Unassembled WGS sequence"/>
</dbReference>
<feature type="domain" description="RRM" evidence="3">
    <location>
        <begin position="60"/>
        <end position="142"/>
    </location>
</feature>
<feature type="compositionally biased region" description="Basic and acidic residues" evidence="2">
    <location>
        <begin position="719"/>
        <end position="728"/>
    </location>
</feature>
<feature type="region of interest" description="Disordered" evidence="2">
    <location>
        <begin position="1036"/>
        <end position="1094"/>
    </location>
</feature>
<dbReference type="Pfam" id="PF00076">
    <property type="entry name" value="RRM_1"/>
    <property type="match status" value="2"/>
</dbReference>
<dbReference type="InterPro" id="IPR035979">
    <property type="entry name" value="RBD_domain_sf"/>
</dbReference>
<dbReference type="InterPro" id="IPR012677">
    <property type="entry name" value="Nucleotide-bd_a/b_plait_sf"/>
</dbReference>
<feature type="region of interest" description="Disordered" evidence="2">
    <location>
        <begin position="719"/>
        <end position="745"/>
    </location>
</feature>
<dbReference type="InParanoid" id="A0A165W9C3"/>
<feature type="region of interest" description="Disordered" evidence="2">
    <location>
        <begin position="759"/>
        <end position="796"/>
    </location>
</feature>
<keyword evidence="1" id="KW-0694">RNA-binding</keyword>
<dbReference type="OrthoDB" id="410044at2759"/>
<dbReference type="PANTHER" id="PTHR23147">
    <property type="entry name" value="SERINE/ARGININE RICH SPLICING FACTOR"/>
    <property type="match status" value="1"/>
</dbReference>
<feature type="domain" description="RRM" evidence="3">
    <location>
        <begin position="595"/>
        <end position="675"/>
    </location>
</feature>